<feature type="region of interest" description="Disordered" evidence="5">
    <location>
        <begin position="1"/>
        <end position="22"/>
    </location>
</feature>
<organism evidence="8 9">
    <name type="scientific">Phaeoacremonium minimum (strain UCR-PA7)</name>
    <name type="common">Esca disease fungus</name>
    <name type="synonym">Togninia minima</name>
    <dbReference type="NCBI Taxonomy" id="1286976"/>
    <lineage>
        <taxon>Eukaryota</taxon>
        <taxon>Fungi</taxon>
        <taxon>Dikarya</taxon>
        <taxon>Ascomycota</taxon>
        <taxon>Pezizomycotina</taxon>
        <taxon>Sordariomycetes</taxon>
        <taxon>Sordariomycetidae</taxon>
        <taxon>Togniniales</taxon>
        <taxon>Togniniaceae</taxon>
        <taxon>Phaeoacremonium</taxon>
    </lineage>
</organism>
<feature type="transmembrane region" description="Helical" evidence="6">
    <location>
        <begin position="401"/>
        <end position="420"/>
    </location>
</feature>
<keyword evidence="4 6" id="KW-0472">Membrane</keyword>
<keyword evidence="3 6" id="KW-1133">Transmembrane helix</keyword>
<evidence type="ECO:0000313" key="8">
    <source>
        <dbReference type="EMBL" id="EOO03912.1"/>
    </source>
</evidence>
<feature type="compositionally biased region" description="Basic and acidic residues" evidence="5">
    <location>
        <begin position="436"/>
        <end position="446"/>
    </location>
</feature>
<dbReference type="OrthoDB" id="440553at2759"/>
<dbReference type="InterPro" id="IPR011701">
    <property type="entry name" value="MFS"/>
</dbReference>
<reference evidence="9" key="1">
    <citation type="journal article" date="2013" name="Genome Announc.">
        <title>Draft genome sequence of the ascomycete Phaeoacremonium aleophilum strain UCR-PA7, a causal agent of the esca disease complex in grapevines.</title>
        <authorList>
            <person name="Blanco-Ulate B."/>
            <person name="Rolshausen P."/>
            <person name="Cantu D."/>
        </authorList>
    </citation>
    <scope>NUCLEOTIDE SEQUENCE [LARGE SCALE GENOMIC DNA]</scope>
    <source>
        <strain evidence="9">UCR-PA7</strain>
    </source>
</reference>
<dbReference type="GeneID" id="19325984"/>
<dbReference type="GO" id="GO:0005886">
    <property type="term" value="C:plasma membrane"/>
    <property type="evidence" value="ECO:0007669"/>
    <property type="project" value="TreeGrafter"/>
</dbReference>
<evidence type="ECO:0000256" key="5">
    <source>
        <dbReference type="SAM" id="MobiDB-lite"/>
    </source>
</evidence>
<keyword evidence="9" id="KW-1185">Reference proteome</keyword>
<dbReference type="KEGG" id="tmn:UCRPA7_543"/>
<dbReference type="HOGENOM" id="CLU_000960_22_2_1"/>
<dbReference type="Gene3D" id="1.20.1250.20">
    <property type="entry name" value="MFS general substrate transporter like domains"/>
    <property type="match status" value="1"/>
</dbReference>
<dbReference type="PANTHER" id="PTHR23501">
    <property type="entry name" value="MAJOR FACILITATOR SUPERFAMILY"/>
    <property type="match status" value="1"/>
</dbReference>
<keyword evidence="2 6" id="KW-0812">Transmembrane</keyword>
<dbReference type="SUPFAM" id="SSF103473">
    <property type="entry name" value="MFS general substrate transporter"/>
    <property type="match status" value="1"/>
</dbReference>
<proteinExistence type="predicted"/>
<dbReference type="CDD" id="cd17321">
    <property type="entry name" value="MFS_MMR_MDR_like"/>
    <property type="match status" value="1"/>
</dbReference>
<dbReference type="AlphaFoldDB" id="R8BX51"/>
<dbReference type="RefSeq" id="XP_007911329.1">
    <property type="nucleotide sequence ID" value="XM_007913138.1"/>
</dbReference>
<sequence>MVGDTSPDSEKDDAVRGSHGGDEATRVLTDDLFRDTTIPPLRFWLLSVGICLGLFMSMLDSSIVATSLFTIGTEFNDLERMNWVALSYTLSYLGCAVFFSRMTDVIGRRDAFLVAFVIFFAFSLGCGFSHSMDTLIACRALQGVGGSGLYSVTMITLPELSPDRLRKWIASIIGIVIAMAGVLGPVLGGILTEYASWRWVFWVNGPIGAVSMVLFYLTWPKKEFLPNIEKRSWKDLDFLGSFLVIAAPMLGGVAIGSSMGGAISGKKNRIFETLVAATILIMVGCALETTVSDSYNFEPKVLGFLVFIGFGFGLSASSSTMMTVIEASIQDHAPAQGILAQTRIFGGSIGIASSSAILGVKQRTQLGGVVSSSALTGGTQDLTSTQLSAIRKAYNDAFTETMMVCAIVAGVGILLTLGVYRRNRMTIEEQRKEQIREETERRKAQRDTVLTTSSGQSV</sequence>
<feature type="region of interest" description="Disordered" evidence="5">
    <location>
        <begin position="436"/>
        <end position="458"/>
    </location>
</feature>
<name>R8BX51_PHAM7</name>
<dbReference type="EMBL" id="KB932812">
    <property type="protein sequence ID" value="EOO03912.1"/>
    <property type="molecule type" value="Genomic_DNA"/>
</dbReference>
<feature type="transmembrane region" description="Helical" evidence="6">
    <location>
        <begin position="270"/>
        <end position="289"/>
    </location>
</feature>
<dbReference type="Pfam" id="PF07690">
    <property type="entry name" value="MFS_1"/>
    <property type="match status" value="1"/>
</dbReference>
<feature type="compositionally biased region" description="Basic and acidic residues" evidence="5">
    <location>
        <begin position="8"/>
        <end position="22"/>
    </location>
</feature>
<dbReference type="PROSITE" id="PS50850">
    <property type="entry name" value="MFS"/>
    <property type="match status" value="1"/>
</dbReference>
<evidence type="ECO:0000256" key="1">
    <source>
        <dbReference type="ARBA" id="ARBA00004141"/>
    </source>
</evidence>
<feature type="compositionally biased region" description="Polar residues" evidence="5">
    <location>
        <begin position="448"/>
        <end position="458"/>
    </location>
</feature>
<dbReference type="InterPro" id="IPR020846">
    <property type="entry name" value="MFS_dom"/>
</dbReference>
<dbReference type="eggNOG" id="KOG0254">
    <property type="taxonomic scope" value="Eukaryota"/>
</dbReference>
<evidence type="ECO:0000259" key="7">
    <source>
        <dbReference type="PROSITE" id="PS50850"/>
    </source>
</evidence>
<feature type="transmembrane region" description="Helical" evidence="6">
    <location>
        <begin position="301"/>
        <end position="325"/>
    </location>
</feature>
<dbReference type="PRINTS" id="PR01036">
    <property type="entry name" value="TCRTETB"/>
</dbReference>
<feature type="transmembrane region" description="Helical" evidence="6">
    <location>
        <begin position="111"/>
        <end position="130"/>
    </location>
</feature>
<evidence type="ECO:0000313" key="9">
    <source>
        <dbReference type="Proteomes" id="UP000014074"/>
    </source>
</evidence>
<evidence type="ECO:0000256" key="6">
    <source>
        <dbReference type="SAM" id="Phobius"/>
    </source>
</evidence>
<gene>
    <name evidence="8" type="ORF">UCRPA7_543</name>
</gene>
<evidence type="ECO:0000256" key="3">
    <source>
        <dbReference type="ARBA" id="ARBA00022989"/>
    </source>
</evidence>
<dbReference type="GO" id="GO:0022857">
    <property type="term" value="F:transmembrane transporter activity"/>
    <property type="evidence" value="ECO:0007669"/>
    <property type="project" value="InterPro"/>
</dbReference>
<protein>
    <submittedName>
        <fullName evidence="8">Putative mfs multidrug protein</fullName>
    </submittedName>
</protein>
<evidence type="ECO:0000256" key="4">
    <source>
        <dbReference type="ARBA" id="ARBA00023136"/>
    </source>
</evidence>
<feature type="transmembrane region" description="Helical" evidence="6">
    <location>
        <begin position="43"/>
        <end position="69"/>
    </location>
</feature>
<feature type="transmembrane region" description="Helical" evidence="6">
    <location>
        <begin position="197"/>
        <end position="217"/>
    </location>
</feature>
<feature type="transmembrane region" description="Helical" evidence="6">
    <location>
        <begin position="81"/>
        <end position="99"/>
    </location>
</feature>
<accession>R8BX51</accession>
<dbReference type="InterPro" id="IPR036259">
    <property type="entry name" value="MFS_trans_sf"/>
</dbReference>
<comment type="subcellular location">
    <subcellularLocation>
        <location evidence="1">Membrane</location>
        <topology evidence="1">Multi-pass membrane protein</topology>
    </subcellularLocation>
</comment>
<evidence type="ECO:0000256" key="2">
    <source>
        <dbReference type="ARBA" id="ARBA00022692"/>
    </source>
</evidence>
<dbReference type="Proteomes" id="UP000014074">
    <property type="component" value="Unassembled WGS sequence"/>
</dbReference>
<dbReference type="PANTHER" id="PTHR23501:SF43">
    <property type="entry name" value="MULTIDRUG TRANSPORTER, PUTATIVE (AFU_ORTHOLOGUE AFUA_6G03040)-RELATED"/>
    <property type="match status" value="1"/>
</dbReference>
<feature type="transmembrane region" description="Helical" evidence="6">
    <location>
        <begin position="238"/>
        <end position="264"/>
    </location>
</feature>
<feature type="domain" description="Major facilitator superfamily (MFS) profile" evidence="7">
    <location>
        <begin position="46"/>
        <end position="458"/>
    </location>
</feature>
<feature type="transmembrane region" description="Helical" evidence="6">
    <location>
        <begin position="169"/>
        <end position="191"/>
    </location>
</feature>